<proteinExistence type="predicted"/>
<dbReference type="RefSeq" id="WP_345536624.1">
    <property type="nucleotide sequence ID" value="NZ_BAABGJ010000010.1"/>
</dbReference>
<dbReference type="Proteomes" id="UP001500975">
    <property type="component" value="Unassembled WGS sequence"/>
</dbReference>
<protein>
    <submittedName>
        <fullName evidence="1">Uncharacterized protein</fullName>
    </submittedName>
</protein>
<dbReference type="EMBL" id="BAABGJ010000010">
    <property type="protein sequence ID" value="GAA4335841.1"/>
    <property type="molecule type" value="Genomic_DNA"/>
</dbReference>
<gene>
    <name evidence="1" type="ORF">GCM10023165_12540</name>
</gene>
<reference evidence="2" key="1">
    <citation type="journal article" date="2019" name="Int. J. Syst. Evol. Microbiol.">
        <title>The Global Catalogue of Microorganisms (GCM) 10K type strain sequencing project: providing services to taxonomists for standard genome sequencing and annotation.</title>
        <authorList>
            <consortium name="The Broad Institute Genomics Platform"/>
            <consortium name="The Broad Institute Genome Sequencing Center for Infectious Disease"/>
            <person name="Wu L."/>
            <person name="Ma J."/>
        </authorList>
    </citation>
    <scope>NUCLEOTIDE SEQUENCE [LARGE SCALE GENOMIC DNA]</scope>
    <source>
        <strain evidence="2">JCM 17804</strain>
    </source>
</reference>
<organism evidence="1 2">
    <name type="scientific">Variovorax defluvii</name>
    <dbReference type="NCBI Taxonomy" id="913761"/>
    <lineage>
        <taxon>Bacteria</taxon>
        <taxon>Pseudomonadati</taxon>
        <taxon>Pseudomonadota</taxon>
        <taxon>Betaproteobacteria</taxon>
        <taxon>Burkholderiales</taxon>
        <taxon>Comamonadaceae</taxon>
        <taxon>Variovorax</taxon>
    </lineage>
</organism>
<comment type="caution">
    <text evidence="1">The sequence shown here is derived from an EMBL/GenBank/DDBJ whole genome shotgun (WGS) entry which is preliminary data.</text>
</comment>
<sequence length="1363" mass="151985">MQQDNIFGSDESWLDIMDEQGGAFMRLPSGFRDQEALLSVIGKVKGGQGAWIAAGELHLPGPGAPHVLAKLSMALKILRALGVSDEKAALDVLRVTPALMVDTAKRRMSFTLSSDGACLKGDARWLQSLIAGLACHSPSLACRVVLDLLTPRARWTLLSHHPATFDALVARVEDEQDREALRVYFERGLASEMKKPRGAPYVAVWMARCPPWAEASLNRIWSTHGDESITSQWMLDDPALGEILTRWRMSCSTMSVAPIDGVDRQQVFKVDPIGSADAGRIREQFAIILLSVRGRNEVRELRYGEALTQCGLPSHTEEDRATRARFLFHCALSAVSAELMVTKVESEALEWLLARLFKDFRRDFCAVAASALVHRLANPSARQLALSENLDDKPVEFSDDAHVLDIVRRMVGWCHQERAFQSRLPLQKAVKDTLAVMAGEDLFVWLAPTGQKDGFRQAAWKMRLLWRDEWLSDQGLQSNDLARSLETATILKLALAQEDRDGIPDRDMDGIVSCVLQGESSAWVQSLLGLNPFDTAQQKFRSLIACLAVKCASNAYDAGNLARATEFVAMLCKCRFVLDDDLGVASWSMAAGAALTLEAVRALRAALSSDPRGLERMYLWVYCLDRAVQADESGRVAEAVKYLDDTCEGYDFRHLKENGTKVRDLFQRYRADPRGHDANRSSRQVVTEEGGACLRLSPAWENMAFLSALKTAKGVQGEPWISRGTLHLQGPRAVHVLSQVALALEVLTALGMRHEEDVLRVLLDTPTWMVDVRAPGVTFTVTADRLRLTGDVQWLQSVILDLASHAPSVACLVFLCLAAEDQWTMLTRYPPSFDVLVARTGDEVDRESLLAHFQWGLASELKKQDLDPKRVEVWVARCPLWAEPTLYNVLVDCGRQTADAWPVEHPKLRQVLERWDKAYAPKTAARAAKGGVRLNPDPEALLARYQPDTMLWRVRSAKYPVQGSLVWRTGVRYIRHQFHEILRGADGREPRYGNAVEMINCLRRDNQAELFFASAFIVLSFALKHGTLRGEARDWLLDRLHKHFNRHFSIAAAHSFAHHLPWLLEDHRRASGPRPTCRMHLPWGDGSLAIPFAQPDDVTQVLTHLIARCRADGAFQSSLPLQKGVQQGLMELSKSQSPNDVLKWLGLTEGKDAPWKVQLLLRYPRSQSTRPGSDPTAAILKNALVQETDGIREADMDDIVAYVLQGASAAWIKGLLEQYPKDEKYRTLIVGLVVKCASKTYERNGSEANGLIALLCESKIVTGADFQATAKYMTAPRATERGAITELARVLALSSRAQQRMCLWICHLLSSLPADQASGVADTVQQLDAAYKKSSFGHLEGKDRDMVRAFFERYRLQKEKVPT</sequence>
<accession>A0ABP8H8G1</accession>
<keyword evidence="2" id="KW-1185">Reference proteome</keyword>
<evidence type="ECO:0000313" key="2">
    <source>
        <dbReference type="Proteomes" id="UP001500975"/>
    </source>
</evidence>
<name>A0ABP8H8G1_9BURK</name>
<evidence type="ECO:0000313" key="1">
    <source>
        <dbReference type="EMBL" id="GAA4335841.1"/>
    </source>
</evidence>